<evidence type="ECO:0000313" key="3">
    <source>
        <dbReference type="Proteomes" id="UP001342418"/>
    </source>
</evidence>
<dbReference type="EMBL" id="CP030941">
    <property type="protein sequence ID" value="UUP17855.1"/>
    <property type="molecule type" value="Genomic_DNA"/>
</dbReference>
<proteinExistence type="predicted"/>
<evidence type="ECO:0008006" key="4">
    <source>
        <dbReference type="Google" id="ProtNLM"/>
    </source>
</evidence>
<reference evidence="2 3" key="1">
    <citation type="submission" date="2018-07" db="EMBL/GenBank/DDBJ databases">
        <title>Genome sequence of Nitratireductor thuwali#1536.</title>
        <authorList>
            <person name="Michoud G."/>
            <person name="Merlino G."/>
            <person name="Sefrji F.O."/>
            <person name="Daffonchio D."/>
        </authorList>
    </citation>
    <scope>NUCLEOTIDE SEQUENCE [LARGE SCALE GENOMIC DNA]</scope>
    <source>
        <strain evidence="3">Nit1536</strain>
    </source>
</reference>
<feature type="transmembrane region" description="Helical" evidence="1">
    <location>
        <begin position="78"/>
        <end position="96"/>
    </location>
</feature>
<accession>A0ABY5MIN2</accession>
<evidence type="ECO:0000256" key="1">
    <source>
        <dbReference type="SAM" id="Phobius"/>
    </source>
</evidence>
<keyword evidence="1" id="KW-0812">Transmembrane</keyword>
<organism evidence="2 3">
    <name type="scientific">Nitratireductor thuwali</name>
    <dbReference type="NCBI Taxonomy" id="2267699"/>
    <lineage>
        <taxon>Bacteria</taxon>
        <taxon>Pseudomonadati</taxon>
        <taxon>Pseudomonadota</taxon>
        <taxon>Alphaproteobacteria</taxon>
        <taxon>Hyphomicrobiales</taxon>
        <taxon>Phyllobacteriaceae</taxon>
        <taxon>Nitratireductor</taxon>
    </lineage>
</organism>
<evidence type="ECO:0000313" key="2">
    <source>
        <dbReference type="EMBL" id="UUP17855.1"/>
    </source>
</evidence>
<feature type="transmembrane region" description="Helical" evidence="1">
    <location>
        <begin position="12"/>
        <end position="40"/>
    </location>
</feature>
<feature type="transmembrane region" description="Helical" evidence="1">
    <location>
        <begin position="46"/>
        <end position="71"/>
    </location>
</feature>
<feature type="transmembrane region" description="Helical" evidence="1">
    <location>
        <begin position="108"/>
        <end position="129"/>
    </location>
</feature>
<keyword evidence="3" id="KW-1185">Reference proteome</keyword>
<sequence length="155" mass="15895">MFLSAFLSIIGLGFLCWLLFNLAIYALPCFVAITVGYYAFENGVGTLGAIALALFAGATAFILGQVAFAAVRSPVIRLLLGALYALPAGVAGFQAVKGLSETGGGGEPWTLVFASVGAAVVGIAAWMRVTSLAGADARQAPRKAAVRSCYSDLGR</sequence>
<keyword evidence="1" id="KW-1133">Transmembrane helix</keyword>
<protein>
    <recommendedName>
        <fullName evidence="4">DUF4175 domain-containing protein</fullName>
    </recommendedName>
</protein>
<dbReference type="Proteomes" id="UP001342418">
    <property type="component" value="Chromosome"/>
</dbReference>
<name>A0ABY5MIN2_9HYPH</name>
<keyword evidence="1" id="KW-0472">Membrane</keyword>
<gene>
    <name evidence="2" type="ORF">NTH_02331</name>
</gene>
<dbReference type="RefSeq" id="WP_338530143.1">
    <property type="nucleotide sequence ID" value="NZ_CP030941.1"/>
</dbReference>